<evidence type="ECO:0000313" key="2">
    <source>
        <dbReference type="EMBL" id="JAH18780.1"/>
    </source>
</evidence>
<evidence type="ECO:0000256" key="1">
    <source>
        <dbReference type="SAM" id="Phobius"/>
    </source>
</evidence>
<feature type="transmembrane region" description="Helical" evidence="1">
    <location>
        <begin position="38"/>
        <end position="57"/>
    </location>
</feature>
<organism evidence="2">
    <name type="scientific">Anguilla anguilla</name>
    <name type="common">European freshwater eel</name>
    <name type="synonym">Muraena anguilla</name>
    <dbReference type="NCBI Taxonomy" id="7936"/>
    <lineage>
        <taxon>Eukaryota</taxon>
        <taxon>Metazoa</taxon>
        <taxon>Chordata</taxon>
        <taxon>Craniata</taxon>
        <taxon>Vertebrata</taxon>
        <taxon>Euteleostomi</taxon>
        <taxon>Actinopterygii</taxon>
        <taxon>Neopterygii</taxon>
        <taxon>Teleostei</taxon>
        <taxon>Anguilliformes</taxon>
        <taxon>Anguillidae</taxon>
        <taxon>Anguilla</taxon>
    </lineage>
</organism>
<keyword evidence="1" id="KW-0472">Membrane</keyword>
<dbReference type="EMBL" id="GBXM01089797">
    <property type="protein sequence ID" value="JAH18780.1"/>
    <property type="molecule type" value="Transcribed_RNA"/>
</dbReference>
<keyword evidence="1" id="KW-0812">Transmembrane</keyword>
<reference evidence="2" key="1">
    <citation type="submission" date="2014-11" db="EMBL/GenBank/DDBJ databases">
        <authorList>
            <person name="Amaro Gonzalez C."/>
        </authorList>
    </citation>
    <scope>NUCLEOTIDE SEQUENCE</scope>
</reference>
<sequence>MLKCISFPMIICVISNAINCSAVDASVFLPLSLIPFTVFPFLCACLCTMFCLSLSILHSYKYILNSSVSLNLFLARN</sequence>
<protein>
    <submittedName>
        <fullName evidence="2">Uncharacterized protein</fullName>
    </submittedName>
</protein>
<dbReference type="AlphaFoldDB" id="A0A0E9QRA8"/>
<keyword evidence="1" id="KW-1133">Transmembrane helix</keyword>
<accession>A0A0E9QRA8</accession>
<name>A0A0E9QRA8_ANGAN</name>
<proteinExistence type="predicted"/>
<reference evidence="2" key="2">
    <citation type="journal article" date="2015" name="Fish Shellfish Immunol.">
        <title>Early steps in the European eel (Anguilla anguilla)-Vibrio vulnificus interaction in the gills: Role of the RtxA13 toxin.</title>
        <authorList>
            <person name="Callol A."/>
            <person name="Pajuelo D."/>
            <person name="Ebbesson L."/>
            <person name="Teles M."/>
            <person name="MacKenzie S."/>
            <person name="Amaro C."/>
        </authorList>
    </citation>
    <scope>NUCLEOTIDE SEQUENCE</scope>
</reference>